<keyword evidence="2" id="KW-1185">Reference proteome</keyword>
<gene>
    <name evidence="1" type="ORF">ACFO0E_06285</name>
</gene>
<evidence type="ECO:0000313" key="2">
    <source>
        <dbReference type="Proteomes" id="UP001596015"/>
    </source>
</evidence>
<organism evidence="1 2">
    <name type="scientific">Chromohalobacter beijerinckii</name>
    <dbReference type="NCBI Taxonomy" id="86179"/>
    <lineage>
        <taxon>Bacteria</taxon>
        <taxon>Pseudomonadati</taxon>
        <taxon>Pseudomonadota</taxon>
        <taxon>Gammaproteobacteria</taxon>
        <taxon>Oceanospirillales</taxon>
        <taxon>Halomonadaceae</taxon>
        <taxon>Chromohalobacter</taxon>
    </lineage>
</organism>
<name>A0ABV8XDP3_9GAMM</name>
<accession>A0ABV8XDP3</accession>
<proteinExistence type="predicted"/>
<evidence type="ECO:0000313" key="1">
    <source>
        <dbReference type="EMBL" id="MFC4416017.1"/>
    </source>
</evidence>
<dbReference type="EMBL" id="JBHSEO010000041">
    <property type="protein sequence ID" value="MFC4416017.1"/>
    <property type="molecule type" value="Genomic_DNA"/>
</dbReference>
<sequence length="154" mass="17860">MNNDSTRIESLIQIQRMNEKTMFAERLQKALVAAGYEPRPSVLEREFNLRYWGKPITFQAVRRWLRGDSIPAQDKLQVLAEWLRIEPHVLRYGDESERTLYATPNELDVVPVCGDEAEVLKIYRSLPSEQRKVLRHVIATFGKANTSNDNEETS</sequence>
<comment type="caution">
    <text evidence="1">The sequence shown here is derived from an EMBL/GenBank/DDBJ whole genome shotgun (WGS) entry which is preliminary data.</text>
</comment>
<protein>
    <submittedName>
        <fullName evidence="1">Transcriptional regulator</fullName>
    </submittedName>
</protein>
<dbReference type="RefSeq" id="WP_318278943.1">
    <property type="nucleotide sequence ID" value="NZ_JAKGAK010000002.1"/>
</dbReference>
<dbReference type="Proteomes" id="UP001596015">
    <property type="component" value="Unassembled WGS sequence"/>
</dbReference>
<reference evidence="2" key="1">
    <citation type="journal article" date="2019" name="Int. J. Syst. Evol. Microbiol.">
        <title>The Global Catalogue of Microorganisms (GCM) 10K type strain sequencing project: providing services to taxonomists for standard genome sequencing and annotation.</title>
        <authorList>
            <consortium name="The Broad Institute Genomics Platform"/>
            <consortium name="The Broad Institute Genome Sequencing Center for Infectious Disease"/>
            <person name="Wu L."/>
            <person name="Ma J."/>
        </authorList>
    </citation>
    <scope>NUCLEOTIDE SEQUENCE [LARGE SCALE GENOMIC DNA]</scope>
    <source>
        <strain evidence="2">CCUG 49679</strain>
    </source>
</reference>